<comment type="cofactor">
    <cofactor evidence="8">
        <name>Fe(2+)</name>
        <dbReference type="ChEBI" id="CHEBI:29033"/>
    </cofactor>
    <text evidence="8">Binds 1 Fe(2+) ion per subunit.</text>
</comment>
<dbReference type="Proteomes" id="UP000002573">
    <property type="component" value="Chromosome"/>
</dbReference>
<feature type="binding site" evidence="8">
    <location>
        <position position="172"/>
    </location>
    <ligand>
        <name>substrate</name>
    </ligand>
</feature>
<comment type="caution">
    <text evidence="8">Lacks conserved residue(s) required for the propagation of feature annotation.</text>
</comment>
<dbReference type="GO" id="GO:0006508">
    <property type="term" value="P:proteolysis"/>
    <property type="evidence" value="ECO:0007669"/>
    <property type="project" value="UniProtKB-KW"/>
</dbReference>
<protein>
    <recommendedName>
        <fullName evidence="8">tRNA N6-adenosine threonylcarbamoyltransferase</fullName>
        <ecNumber evidence="8">2.3.1.234</ecNumber>
    </recommendedName>
    <alternativeName>
        <fullName evidence="8">N6-L-threonylcarbamoyladenine synthase</fullName>
        <shortName evidence="8">t(6)A synthase</shortName>
    </alternativeName>
    <alternativeName>
        <fullName evidence="8">t(6)A37 threonylcarbamoyladenosine biosynthesis protein Kae1</fullName>
    </alternativeName>
    <alternativeName>
        <fullName evidence="8">tRNA threonylcarbamoyladenosine biosynthesis protein Kae1</fullName>
    </alternativeName>
</protein>
<dbReference type="InterPro" id="IPR043129">
    <property type="entry name" value="ATPase_NBD"/>
</dbReference>
<evidence type="ECO:0000256" key="2">
    <source>
        <dbReference type="ARBA" id="ARBA00022679"/>
    </source>
</evidence>
<keyword evidence="2 8" id="KW-0808">Transferase</keyword>
<dbReference type="GO" id="GO:0005737">
    <property type="term" value="C:cytoplasm"/>
    <property type="evidence" value="ECO:0007669"/>
    <property type="project" value="UniProtKB-SubCell"/>
</dbReference>
<dbReference type="Pfam" id="PF00814">
    <property type="entry name" value="TsaD"/>
    <property type="match status" value="1"/>
</dbReference>
<evidence type="ECO:0000256" key="4">
    <source>
        <dbReference type="ARBA" id="ARBA00022723"/>
    </source>
</evidence>
<dbReference type="GO" id="GO:0005506">
    <property type="term" value="F:iron ion binding"/>
    <property type="evidence" value="ECO:0007669"/>
    <property type="project" value="UniProtKB-UniRule"/>
</dbReference>
<dbReference type="GO" id="GO:0008233">
    <property type="term" value="F:peptidase activity"/>
    <property type="evidence" value="ECO:0007669"/>
    <property type="project" value="UniProtKB-KW"/>
</dbReference>
<dbReference type="KEGG" id="shc:Shell_1629"/>
<keyword evidence="5 8" id="KW-0408">Iron</keyword>
<name>D7DAB8_STAHD</name>
<keyword evidence="10" id="KW-0645">Protease</keyword>
<evidence type="ECO:0000256" key="5">
    <source>
        <dbReference type="ARBA" id="ARBA00023004"/>
    </source>
</evidence>
<dbReference type="GO" id="GO:0002949">
    <property type="term" value="P:tRNA threonylcarbamoyladenosine modification"/>
    <property type="evidence" value="ECO:0007669"/>
    <property type="project" value="UniProtKB-UniRule"/>
</dbReference>
<proteinExistence type="inferred from homology"/>
<accession>D7DAB8</accession>
<keyword evidence="10" id="KW-0378">Hydrolase</keyword>
<dbReference type="SUPFAM" id="SSF53067">
    <property type="entry name" value="Actin-like ATPase domain"/>
    <property type="match status" value="1"/>
</dbReference>
<comment type="catalytic activity">
    <reaction evidence="7 8">
        <text>L-threonylcarbamoyladenylate + adenosine(37) in tRNA = N(6)-L-threonylcarbamoyladenosine(37) in tRNA + AMP + H(+)</text>
        <dbReference type="Rhea" id="RHEA:37059"/>
        <dbReference type="Rhea" id="RHEA-COMP:10162"/>
        <dbReference type="Rhea" id="RHEA-COMP:10163"/>
        <dbReference type="ChEBI" id="CHEBI:15378"/>
        <dbReference type="ChEBI" id="CHEBI:73682"/>
        <dbReference type="ChEBI" id="CHEBI:74411"/>
        <dbReference type="ChEBI" id="CHEBI:74418"/>
        <dbReference type="ChEBI" id="CHEBI:456215"/>
        <dbReference type="EC" id="2.3.1.234"/>
    </reaction>
</comment>
<dbReference type="AlphaFoldDB" id="D7DAB8"/>
<dbReference type="InterPro" id="IPR034680">
    <property type="entry name" value="Kae1_archaea_euk"/>
</dbReference>
<evidence type="ECO:0000256" key="8">
    <source>
        <dbReference type="HAMAP-Rule" id="MF_01446"/>
    </source>
</evidence>
<dbReference type="HOGENOM" id="CLU_023208_2_2_2"/>
<evidence type="ECO:0000256" key="6">
    <source>
        <dbReference type="ARBA" id="ARBA00023315"/>
    </source>
</evidence>
<feature type="binding site" evidence="8">
    <location>
        <position position="123"/>
    </location>
    <ligand>
        <name>Fe cation</name>
        <dbReference type="ChEBI" id="CHEBI:24875"/>
    </ligand>
</feature>
<keyword evidence="1 8" id="KW-0963">Cytoplasm</keyword>
<dbReference type="PANTHER" id="PTHR11735:SF14">
    <property type="entry name" value="TRNA N6-ADENOSINE THREONYLCARBAMOYLTRANSFERASE"/>
    <property type="match status" value="1"/>
</dbReference>
<evidence type="ECO:0000256" key="7">
    <source>
        <dbReference type="ARBA" id="ARBA00048117"/>
    </source>
</evidence>
<feature type="binding site" evidence="8">
    <location>
        <position position="119"/>
    </location>
    <ligand>
        <name>Fe cation</name>
        <dbReference type="ChEBI" id="CHEBI:24875"/>
    </ligand>
</feature>
<feature type="binding site" evidence="8">
    <location>
        <position position="140"/>
    </location>
    <ligand>
        <name>Fe cation</name>
        <dbReference type="ChEBI" id="CHEBI:24875"/>
    </ligand>
</feature>
<evidence type="ECO:0000313" key="11">
    <source>
        <dbReference type="Proteomes" id="UP000002573"/>
    </source>
</evidence>
<keyword evidence="4 8" id="KW-0479">Metal-binding</keyword>
<feature type="binding site" evidence="8">
    <location>
        <position position="193"/>
    </location>
    <ligand>
        <name>substrate</name>
    </ligand>
</feature>
<dbReference type="InterPro" id="IPR000905">
    <property type="entry name" value="Gcp-like_dom"/>
</dbReference>
<evidence type="ECO:0000313" key="10">
    <source>
        <dbReference type="EMBL" id="ADI32714.1"/>
    </source>
</evidence>
<dbReference type="GO" id="GO:0000408">
    <property type="term" value="C:EKC/KEOPS complex"/>
    <property type="evidence" value="ECO:0007669"/>
    <property type="project" value="InterPro"/>
</dbReference>
<dbReference type="InterPro" id="IPR017861">
    <property type="entry name" value="KAE1/TsaD"/>
</dbReference>
<comment type="subcellular location">
    <subcellularLocation>
        <location evidence="8">Cytoplasm</location>
    </subcellularLocation>
</comment>
<dbReference type="eggNOG" id="arCOG01183">
    <property type="taxonomic scope" value="Archaea"/>
</dbReference>
<feature type="binding site" evidence="8">
    <location>
        <begin position="140"/>
        <end position="144"/>
    </location>
    <ligand>
        <name>substrate</name>
    </ligand>
</feature>
<comment type="function">
    <text evidence="8">Required for the formation of a threonylcarbamoyl group on adenosine at position 37 (t(6)A37) in tRNAs that read codons beginning with adenine. Is probably involved in the transfer of the threonylcarbamoyl moiety of threonylcarbamoyl-AMP (TC-AMP) to the N6 group of A37.</text>
</comment>
<dbReference type="STRING" id="591019.Shell_1629"/>
<organism evidence="10 11">
    <name type="scientific">Staphylothermus hellenicus (strain DSM 12710 / JCM 10830 / BK20S6-10-b1 / P8)</name>
    <dbReference type="NCBI Taxonomy" id="591019"/>
    <lineage>
        <taxon>Archaea</taxon>
        <taxon>Thermoproteota</taxon>
        <taxon>Thermoprotei</taxon>
        <taxon>Desulfurococcales</taxon>
        <taxon>Desulfurococcaceae</taxon>
        <taxon>Staphylothermus</taxon>
    </lineage>
</organism>
<dbReference type="PRINTS" id="PR00789">
    <property type="entry name" value="OSIALOPTASE"/>
</dbReference>
<dbReference type="EMBL" id="CP002051">
    <property type="protein sequence ID" value="ADI32714.1"/>
    <property type="molecule type" value="Genomic_DNA"/>
</dbReference>
<keyword evidence="6 8" id="KW-0012">Acyltransferase</keyword>
<comment type="similarity">
    <text evidence="8">Belongs to the KAE1 / TsaD family.</text>
</comment>
<evidence type="ECO:0000256" key="3">
    <source>
        <dbReference type="ARBA" id="ARBA00022694"/>
    </source>
</evidence>
<dbReference type="PANTHER" id="PTHR11735">
    <property type="entry name" value="TRNA N6-ADENOSINE THREONYLCARBAMOYLTRANSFERASE"/>
    <property type="match status" value="1"/>
</dbReference>
<dbReference type="NCBIfam" id="TIGR03722">
    <property type="entry name" value="arch_KAE1"/>
    <property type="match status" value="1"/>
</dbReference>
<dbReference type="HAMAP" id="MF_01446">
    <property type="entry name" value="Kae1"/>
    <property type="match status" value="1"/>
</dbReference>
<feature type="domain" description="Gcp-like" evidence="9">
    <location>
        <begin position="38"/>
        <end position="312"/>
    </location>
</feature>
<dbReference type="Gene3D" id="3.30.420.40">
    <property type="match status" value="2"/>
</dbReference>
<reference evidence="11" key="1">
    <citation type="submission" date="2010-05" db="EMBL/GenBank/DDBJ databases">
        <title>Complete sequence of Staphylothermus hellenicus DSM 12710.</title>
        <authorList>
            <consortium name="US DOE Joint Genome Institute"/>
            <person name="Lucas S."/>
            <person name="Copeland A."/>
            <person name="Lapidus A."/>
            <person name="Cheng J.-F."/>
            <person name="Bruce D."/>
            <person name="Goodwin L."/>
            <person name="Pitluck S."/>
            <person name="Davenport K."/>
            <person name="Detter J.C."/>
            <person name="Han C."/>
            <person name="Tapia R."/>
            <person name="Larimer F."/>
            <person name="Land M."/>
            <person name="Hauser L."/>
            <person name="Kyrpides N."/>
            <person name="Mikhailova N."/>
            <person name="Anderson I.J."/>
            <person name="Woyke T."/>
        </authorList>
    </citation>
    <scope>NUCLEOTIDE SEQUENCE [LARGE SCALE GENOMIC DNA]</scope>
    <source>
        <strain evidence="11">DSM 12710 / JCM 10830 / BK20S6-10-b1 / P8</strain>
    </source>
</reference>
<keyword evidence="11" id="KW-1185">Reference proteome</keyword>
<feature type="binding site" evidence="8">
    <location>
        <position position="277"/>
    </location>
    <ligand>
        <name>substrate</name>
    </ligand>
</feature>
<dbReference type="EC" id="2.3.1.234" evidence="8"/>
<dbReference type="GO" id="GO:0061711">
    <property type="term" value="F:tRNA N(6)-L-threonylcarbamoyladenine synthase activity"/>
    <property type="evidence" value="ECO:0007669"/>
    <property type="project" value="UniProtKB-EC"/>
</dbReference>
<gene>
    <name evidence="8" type="primary">kae1</name>
    <name evidence="10" type="ordered locus">Shell_1629</name>
</gene>
<dbReference type="NCBIfam" id="TIGR00329">
    <property type="entry name" value="gcp_kae1"/>
    <property type="match status" value="1"/>
</dbReference>
<feature type="binding site" evidence="8">
    <location>
        <position position="305"/>
    </location>
    <ligand>
        <name>Fe cation</name>
        <dbReference type="ChEBI" id="CHEBI:24875"/>
    </ligand>
</feature>
<sequence length="347" mass="38082">MEYMRNTIVLGIESTSHTFGVGIVKYVSSINETRILANTYDRYIPEKGGIHPREAALHHTRVAAKVLTSALRTAGISIKDVSAIAVALGPGLGPCLRVGASLARFLSSYYNKPLIPVNHAVAHIEIGKFLSGFKDPLIIYVSGGNTLIAIQRKKRYRILGETLDIPIGNLLDTFAREIGVAPPYIVDGKHQVDICAERGNEFIPLPYTVKGSDLSFSGLLTAALILAKKYRDNKKKLGDICLSLRETAFNMLVEVAERSLVLAGKKEVLLVGGVASNKVLREKLELMTSLHGAKYSGTPPEYSGDNGAMIAYTGLLGYLHNIMVEPRKAFVRQRWRLDEVDLPWIQN</sequence>
<evidence type="ECO:0000256" key="1">
    <source>
        <dbReference type="ARBA" id="ARBA00022490"/>
    </source>
</evidence>
<reference evidence="10 11" key="2">
    <citation type="journal article" date="2011" name="Stand. Genomic Sci.">
        <title>Complete genome sequence of Staphylothermus hellenicus P8.</title>
        <authorList>
            <person name="Anderson I."/>
            <person name="Wirth R."/>
            <person name="Lucas S."/>
            <person name="Copeland A."/>
            <person name="Lapidus A."/>
            <person name="Cheng J.F."/>
            <person name="Goodwin L."/>
            <person name="Pitluck S."/>
            <person name="Davenport K."/>
            <person name="Detter J.C."/>
            <person name="Han C."/>
            <person name="Tapia R."/>
            <person name="Land M."/>
            <person name="Hauser L."/>
            <person name="Pati A."/>
            <person name="Mikhailova N."/>
            <person name="Woyke T."/>
            <person name="Klenk H.P."/>
            <person name="Kyrpides N."/>
            <person name="Ivanova N."/>
        </authorList>
    </citation>
    <scope>NUCLEOTIDE SEQUENCE [LARGE SCALE GENOMIC DNA]</scope>
    <source>
        <strain evidence="11">DSM 12710 / JCM 10830 / BK20S6-10-b1 / P8</strain>
    </source>
</reference>
<evidence type="ECO:0000259" key="9">
    <source>
        <dbReference type="Pfam" id="PF00814"/>
    </source>
</evidence>
<keyword evidence="3 8" id="KW-0819">tRNA processing</keyword>